<sequence>MNRFDKVINRKNTNSVKWDFSKNIFGEDEVLPMWVADMDFQAPDEIIDVLHSRIDHGIFGYTMSGTSMEKAIQEWVKNRHSWDINPKIITYSPGIVTAISLAIEAFTSEQDKVVVQSPVYYPFFEIAKKHNREVLYNHLHLSNDFRYDINFTDLEEKLSDPQTKLFILCNPHNPSGRVWSEEELTKIGNLCVKHNVLILSDDIHSDLLLFNSKYTPIASINEKLANQTITFIAPSKTFNLAGLQASVALITNDSLKRKYNEVKQRFGLMMINTLGQEAMEAAYTYGEKWLNELIEYLEGNVIIVEEYIKTYLSNIKVMRPESTYLIWLDARALNKTDDELKDLLLKKGKLALEPGSKFGENGAGFLRMNIACSKTTIKDGLGRLVTALKEV</sequence>
<dbReference type="Pfam" id="PF00155">
    <property type="entry name" value="Aminotran_1_2"/>
    <property type="match status" value="1"/>
</dbReference>
<comment type="cofactor">
    <cofactor evidence="1">
        <name>pyridoxal 5'-phosphate</name>
        <dbReference type="ChEBI" id="CHEBI:597326"/>
    </cofactor>
</comment>
<evidence type="ECO:0000256" key="1">
    <source>
        <dbReference type="ARBA" id="ARBA00001933"/>
    </source>
</evidence>
<evidence type="ECO:0000256" key="3">
    <source>
        <dbReference type="ARBA" id="ARBA00022898"/>
    </source>
</evidence>
<dbReference type="EMBL" id="VOQF01000005">
    <property type="protein sequence ID" value="TXC91260.1"/>
    <property type="molecule type" value="Genomic_DNA"/>
</dbReference>
<dbReference type="PANTHER" id="PTHR43525">
    <property type="entry name" value="PROTEIN MALY"/>
    <property type="match status" value="1"/>
</dbReference>
<dbReference type="Gene3D" id="3.90.1150.10">
    <property type="entry name" value="Aspartate Aminotransferase, domain 1"/>
    <property type="match status" value="1"/>
</dbReference>
<organism evidence="7 8">
    <name type="scientific">Metabacillus litoralis</name>
    <dbReference type="NCBI Taxonomy" id="152268"/>
    <lineage>
        <taxon>Bacteria</taxon>
        <taxon>Bacillati</taxon>
        <taxon>Bacillota</taxon>
        <taxon>Bacilli</taxon>
        <taxon>Bacillales</taxon>
        <taxon>Bacillaceae</taxon>
        <taxon>Metabacillus</taxon>
    </lineage>
</organism>
<dbReference type="AlphaFoldDB" id="A0A5C6W3Z6"/>
<evidence type="ECO:0000256" key="2">
    <source>
        <dbReference type="ARBA" id="ARBA00012224"/>
    </source>
</evidence>
<keyword evidence="3" id="KW-0663">Pyridoxal phosphate</keyword>
<dbReference type="RefSeq" id="WP_146948185.1">
    <property type="nucleotide sequence ID" value="NZ_VOQF01000005.1"/>
</dbReference>
<evidence type="ECO:0000313" key="8">
    <source>
        <dbReference type="Proteomes" id="UP000321363"/>
    </source>
</evidence>
<keyword evidence="7" id="KW-0808">Transferase</keyword>
<dbReference type="SUPFAM" id="SSF53383">
    <property type="entry name" value="PLP-dependent transferases"/>
    <property type="match status" value="1"/>
</dbReference>
<accession>A0A5C6W3Z6</accession>
<keyword evidence="4" id="KW-0456">Lyase</keyword>
<dbReference type="GO" id="GO:0008483">
    <property type="term" value="F:transaminase activity"/>
    <property type="evidence" value="ECO:0007669"/>
    <property type="project" value="UniProtKB-KW"/>
</dbReference>
<gene>
    <name evidence="7" type="ORF">FS935_10215</name>
</gene>
<evidence type="ECO:0000259" key="6">
    <source>
        <dbReference type="Pfam" id="PF00155"/>
    </source>
</evidence>
<dbReference type="NCBIfam" id="TIGR04350">
    <property type="entry name" value="C_S_lyase_PatB"/>
    <property type="match status" value="1"/>
</dbReference>
<dbReference type="InterPro" id="IPR015424">
    <property type="entry name" value="PyrdxlP-dep_Trfase"/>
</dbReference>
<dbReference type="CDD" id="cd00609">
    <property type="entry name" value="AAT_like"/>
    <property type="match status" value="1"/>
</dbReference>
<dbReference type="OrthoDB" id="9802872at2"/>
<dbReference type="Proteomes" id="UP000321363">
    <property type="component" value="Unassembled WGS sequence"/>
</dbReference>
<proteinExistence type="inferred from homology"/>
<dbReference type="InterPro" id="IPR027619">
    <property type="entry name" value="C-S_lyase_PatB-like"/>
</dbReference>
<dbReference type="InterPro" id="IPR051798">
    <property type="entry name" value="Class-II_PLP-Dep_Aminotrans"/>
</dbReference>
<dbReference type="InterPro" id="IPR015422">
    <property type="entry name" value="PyrdxlP-dep_Trfase_small"/>
</dbReference>
<dbReference type="PANTHER" id="PTHR43525:SF1">
    <property type="entry name" value="PROTEIN MALY"/>
    <property type="match status" value="1"/>
</dbReference>
<evidence type="ECO:0000313" key="7">
    <source>
        <dbReference type="EMBL" id="TXC91260.1"/>
    </source>
</evidence>
<feature type="domain" description="Aminotransferase class I/classII large" evidence="6">
    <location>
        <begin position="56"/>
        <end position="383"/>
    </location>
</feature>
<name>A0A5C6W3Z6_9BACI</name>
<dbReference type="InterPro" id="IPR015421">
    <property type="entry name" value="PyrdxlP-dep_Trfase_major"/>
</dbReference>
<keyword evidence="7" id="KW-0032">Aminotransferase</keyword>
<keyword evidence="8" id="KW-1185">Reference proteome</keyword>
<evidence type="ECO:0000256" key="4">
    <source>
        <dbReference type="ARBA" id="ARBA00023239"/>
    </source>
</evidence>
<comment type="similarity">
    <text evidence="5">Belongs to the class-II pyridoxal-phosphate-dependent aminotransferase family. MalY/PatB cystathionine beta-lyase subfamily.</text>
</comment>
<comment type="caution">
    <text evidence="7">The sequence shown here is derived from an EMBL/GenBank/DDBJ whole genome shotgun (WGS) entry which is preliminary data.</text>
</comment>
<dbReference type="InterPro" id="IPR004839">
    <property type="entry name" value="Aminotransferase_I/II_large"/>
</dbReference>
<dbReference type="Gene3D" id="3.40.640.10">
    <property type="entry name" value="Type I PLP-dependent aspartate aminotransferase-like (Major domain)"/>
    <property type="match status" value="1"/>
</dbReference>
<reference evidence="7 8" key="1">
    <citation type="journal article" date="2005" name="Int. J. Syst. Evol. Microbiol.">
        <title>Bacillus litoralis sp. nov., isolated from a tidal flat of the Yellow Sea in Korea.</title>
        <authorList>
            <person name="Yoon J.H."/>
            <person name="Oh T.K."/>
        </authorList>
    </citation>
    <scope>NUCLEOTIDE SEQUENCE [LARGE SCALE GENOMIC DNA]</scope>
    <source>
        <strain evidence="7 8">SW-211</strain>
    </source>
</reference>
<dbReference type="GO" id="GO:0030170">
    <property type="term" value="F:pyridoxal phosphate binding"/>
    <property type="evidence" value="ECO:0007669"/>
    <property type="project" value="InterPro"/>
</dbReference>
<dbReference type="GO" id="GO:0047804">
    <property type="term" value="F:cysteine-S-conjugate beta-lyase activity"/>
    <property type="evidence" value="ECO:0007669"/>
    <property type="project" value="UniProtKB-EC"/>
</dbReference>
<protein>
    <recommendedName>
        <fullName evidence="2">cysteine-S-conjugate beta-lyase</fullName>
        <ecNumber evidence="2">4.4.1.13</ecNumber>
    </recommendedName>
</protein>
<dbReference type="EC" id="4.4.1.13" evidence="2"/>
<evidence type="ECO:0000256" key="5">
    <source>
        <dbReference type="ARBA" id="ARBA00037974"/>
    </source>
</evidence>